<keyword evidence="3" id="KW-1185">Reference proteome</keyword>
<dbReference type="EMBL" id="VSRR010003274">
    <property type="protein sequence ID" value="MPC35429.1"/>
    <property type="molecule type" value="Genomic_DNA"/>
</dbReference>
<organism evidence="2 3">
    <name type="scientific">Portunus trituberculatus</name>
    <name type="common">Swimming crab</name>
    <name type="synonym">Neptunus trituberculatus</name>
    <dbReference type="NCBI Taxonomy" id="210409"/>
    <lineage>
        <taxon>Eukaryota</taxon>
        <taxon>Metazoa</taxon>
        <taxon>Ecdysozoa</taxon>
        <taxon>Arthropoda</taxon>
        <taxon>Crustacea</taxon>
        <taxon>Multicrustacea</taxon>
        <taxon>Malacostraca</taxon>
        <taxon>Eumalacostraca</taxon>
        <taxon>Eucarida</taxon>
        <taxon>Decapoda</taxon>
        <taxon>Pleocyemata</taxon>
        <taxon>Brachyura</taxon>
        <taxon>Eubrachyura</taxon>
        <taxon>Portunoidea</taxon>
        <taxon>Portunidae</taxon>
        <taxon>Portuninae</taxon>
        <taxon>Portunus</taxon>
    </lineage>
</organism>
<dbReference type="Proteomes" id="UP000324222">
    <property type="component" value="Unassembled WGS sequence"/>
</dbReference>
<feature type="region of interest" description="Disordered" evidence="1">
    <location>
        <begin position="90"/>
        <end position="109"/>
    </location>
</feature>
<proteinExistence type="predicted"/>
<evidence type="ECO:0000313" key="3">
    <source>
        <dbReference type="Proteomes" id="UP000324222"/>
    </source>
</evidence>
<protein>
    <submittedName>
        <fullName evidence="2">Uncharacterized protein</fullName>
    </submittedName>
</protein>
<feature type="compositionally biased region" description="Low complexity" evidence="1">
    <location>
        <begin position="97"/>
        <end position="107"/>
    </location>
</feature>
<sequence length="123" mass="14019">MSRWNGIQEITYERKINCIFTSPSQCQQGVGFRRVTGTGAKVQPCRRLVSRCSLITPLAHRRRLLHTLTPTHLSLSTSFFNLNPTNQLYTRSHPRHSTQSSSLHTTTPIPTHFSILPTLRTVH</sequence>
<comment type="caution">
    <text evidence="2">The sequence shown here is derived from an EMBL/GenBank/DDBJ whole genome shotgun (WGS) entry which is preliminary data.</text>
</comment>
<reference evidence="2 3" key="1">
    <citation type="submission" date="2019-05" db="EMBL/GenBank/DDBJ databases">
        <title>Another draft genome of Portunus trituberculatus and its Hox gene families provides insights of decapod evolution.</title>
        <authorList>
            <person name="Jeong J.-H."/>
            <person name="Song I."/>
            <person name="Kim S."/>
            <person name="Choi T."/>
            <person name="Kim D."/>
            <person name="Ryu S."/>
            <person name="Kim W."/>
        </authorList>
    </citation>
    <scope>NUCLEOTIDE SEQUENCE [LARGE SCALE GENOMIC DNA]</scope>
    <source>
        <tissue evidence="2">Muscle</tissue>
    </source>
</reference>
<accession>A0A5B7EQL9</accession>
<evidence type="ECO:0000313" key="2">
    <source>
        <dbReference type="EMBL" id="MPC35429.1"/>
    </source>
</evidence>
<evidence type="ECO:0000256" key="1">
    <source>
        <dbReference type="SAM" id="MobiDB-lite"/>
    </source>
</evidence>
<dbReference type="AlphaFoldDB" id="A0A5B7EQL9"/>
<name>A0A5B7EQL9_PORTR</name>
<gene>
    <name evidence="2" type="ORF">E2C01_028851</name>
</gene>